<dbReference type="InterPro" id="IPR037165">
    <property type="entry name" value="AldOxase/xan_DH_Mopterin-bd_sf"/>
</dbReference>
<dbReference type="OrthoDB" id="135295at2"/>
<dbReference type="PANTHER" id="PTHR11908:SF132">
    <property type="entry name" value="ALDEHYDE OXIDASE 1-RELATED"/>
    <property type="match status" value="1"/>
</dbReference>
<dbReference type="InterPro" id="IPR016208">
    <property type="entry name" value="Ald_Oxase/xanthine_DH-like"/>
</dbReference>
<dbReference type="AlphaFoldDB" id="A0A2S6GD97"/>
<dbReference type="Gene3D" id="3.30.365.10">
    <property type="entry name" value="Aldehyde oxidase/xanthine dehydrogenase, molybdopterin binding domain"/>
    <property type="match status" value="4"/>
</dbReference>
<dbReference type="SUPFAM" id="SSF56003">
    <property type="entry name" value="Molybdenum cofactor-binding domain"/>
    <property type="match status" value="1"/>
</dbReference>
<dbReference type="InterPro" id="IPR036856">
    <property type="entry name" value="Ald_Oxase/Xan_DH_a/b_sf"/>
</dbReference>
<dbReference type="SMART" id="SM01008">
    <property type="entry name" value="Ald_Xan_dh_C"/>
    <property type="match status" value="1"/>
</dbReference>
<feature type="domain" description="Aldehyde oxidase/xanthine dehydrogenase a/b hammerhead" evidence="4">
    <location>
        <begin position="24"/>
        <end position="125"/>
    </location>
</feature>
<feature type="region of interest" description="Disordered" evidence="3">
    <location>
        <begin position="125"/>
        <end position="153"/>
    </location>
</feature>
<dbReference type="SUPFAM" id="SSF54665">
    <property type="entry name" value="CO dehydrogenase molybdoprotein N-domain-like"/>
    <property type="match status" value="1"/>
</dbReference>
<keyword evidence="1" id="KW-0500">Molybdenum</keyword>
<dbReference type="Pfam" id="PF20256">
    <property type="entry name" value="MoCoBD_2"/>
    <property type="match status" value="2"/>
</dbReference>
<organism evidence="5 6">
    <name type="scientific">Actinokineospora auranticolor</name>
    <dbReference type="NCBI Taxonomy" id="155976"/>
    <lineage>
        <taxon>Bacteria</taxon>
        <taxon>Bacillati</taxon>
        <taxon>Actinomycetota</taxon>
        <taxon>Actinomycetes</taxon>
        <taxon>Pseudonocardiales</taxon>
        <taxon>Pseudonocardiaceae</taxon>
        <taxon>Actinokineospora</taxon>
    </lineage>
</organism>
<reference evidence="5 6" key="1">
    <citation type="submission" date="2018-02" db="EMBL/GenBank/DDBJ databases">
        <title>Genomic Encyclopedia of Archaeal and Bacterial Type Strains, Phase II (KMG-II): from individual species to whole genera.</title>
        <authorList>
            <person name="Goeker M."/>
        </authorList>
    </citation>
    <scope>NUCLEOTIDE SEQUENCE [LARGE SCALE GENOMIC DNA]</scope>
    <source>
        <strain evidence="5 6">YU 961-1</strain>
    </source>
</reference>
<dbReference type="InterPro" id="IPR046867">
    <property type="entry name" value="AldOxase/xan_DH_MoCoBD2"/>
</dbReference>
<name>A0A2S6GD97_9PSEU</name>
<dbReference type="Pfam" id="PF02738">
    <property type="entry name" value="MoCoBD_1"/>
    <property type="match status" value="1"/>
</dbReference>
<dbReference type="InterPro" id="IPR000674">
    <property type="entry name" value="Ald_Oxase/Xan_DH_a/b"/>
</dbReference>
<evidence type="ECO:0000259" key="4">
    <source>
        <dbReference type="SMART" id="SM01008"/>
    </source>
</evidence>
<sequence>MTTLSDRQAIGRDLVRREGGLKVTGTAPYADDAEVDSPVFCRLLLSPTARGRVTGIEVPEVPGLLTVLRAGSAEKLTSTGDDELAVLQDTSIAFRGQIIGAVIAETSEAAREAARLARVACTEEPQDTAFSPDRDDLYKPEKVNAGYPTDTAQGDLDAAMRTADVTVERTYTTATYHNNPMEPHSTTALWDGENLLLWESTQGVHPVRETVTEVFGLAPERVRVVSPHVGGGFGSKGAAHANVIVAAMAARALPGRPVRLALTRREMFSLVGYRTRTVMRTRLASSADGVLSGVGMDVVAPTSKVTEFAEQAGVPTRMMYAAPHRATSHRLAALDVPVPTWMRAPGECPGMFGNEVAMDELAEELGVDPIELRVRNEPAVDPASGKPYSSRGLVACLRSGAERFGWSGRRRHRVGDWLVGTGVASSVYPAFRMPHSTAHLRYADGRYVVSIGAADLGTGTWTALAQIAADGLGVPVELVEARIGDTDQPYASVAGGSSGISTWGSAIVEAARAFREKHGTEPPDGAEATGEIGSNPAQGQYAMYAFGAQFAEVHVHADTGEIRVPRLFGMFAAGRIVNPRTARSQLIGGMTMGLSMALHETSVLDPRFGHVVTQDFADYHVATCADAYRVEADWIDEHDRHVNPMGTKGIGEIGIVGTAAAIVNAAHHATGARIRDLPLTLDKLLPHLP</sequence>
<evidence type="ECO:0000256" key="1">
    <source>
        <dbReference type="ARBA" id="ARBA00022505"/>
    </source>
</evidence>
<dbReference type="PANTHER" id="PTHR11908">
    <property type="entry name" value="XANTHINE DEHYDROGENASE"/>
    <property type="match status" value="1"/>
</dbReference>
<keyword evidence="2" id="KW-0560">Oxidoreductase</keyword>
<dbReference type="GO" id="GO:0005506">
    <property type="term" value="F:iron ion binding"/>
    <property type="evidence" value="ECO:0007669"/>
    <property type="project" value="InterPro"/>
</dbReference>
<dbReference type="Gene3D" id="3.90.1170.50">
    <property type="entry name" value="Aldehyde oxidase/xanthine dehydrogenase, a/b hammerhead"/>
    <property type="match status" value="1"/>
</dbReference>
<dbReference type="RefSeq" id="WP_104482876.1">
    <property type="nucleotide sequence ID" value="NZ_CP154825.1"/>
</dbReference>
<accession>A0A2S6GD97</accession>
<protein>
    <submittedName>
        <fullName evidence="5">Xanthine dehydrogenase YagR molybdenum-binding subunit</fullName>
    </submittedName>
</protein>
<proteinExistence type="predicted"/>
<dbReference type="EMBL" id="PTIX01000030">
    <property type="protein sequence ID" value="PPK63218.1"/>
    <property type="molecule type" value="Genomic_DNA"/>
</dbReference>
<dbReference type="GO" id="GO:0016491">
    <property type="term" value="F:oxidoreductase activity"/>
    <property type="evidence" value="ECO:0007669"/>
    <property type="project" value="UniProtKB-KW"/>
</dbReference>
<dbReference type="InterPro" id="IPR008274">
    <property type="entry name" value="AldOxase/xan_DH_MoCoBD1"/>
</dbReference>
<gene>
    <name evidence="5" type="ORF">CLV40_13010</name>
</gene>
<dbReference type="Pfam" id="PF01315">
    <property type="entry name" value="Ald_Xan_dh_C"/>
    <property type="match status" value="1"/>
</dbReference>
<comment type="caution">
    <text evidence="5">The sequence shown here is derived from an EMBL/GenBank/DDBJ whole genome shotgun (WGS) entry which is preliminary data.</text>
</comment>
<feature type="compositionally biased region" description="Basic and acidic residues" evidence="3">
    <location>
        <begin position="132"/>
        <end position="142"/>
    </location>
</feature>
<dbReference type="Proteomes" id="UP000239203">
    <property type="component" value="Unassembled WGS sequence"/>
</dbReference>
<evidence type="ECO:0000256" key="2">
    <source>
        <dbReference type="ARBA" id="ARBA00023002"/>
    </source>
</evidence>
<evidence type="ECO:0000313" key="6">
    <source>
        <dbReference type="Proteomes" id="UP000239203"/>
    </source>
</evidence>
<keyword evidence="6" id="KW-1185">Reference proteome</keyword>
<evidence type="ECO:0000256" key="3">
    <source>
        <dbReference type="SAM" id="MobiDB-lite"/>
    </source>
</evidence>
<evidence type="ECO:0000313" key="5">
    <source>
        <dbReference type="EMBL" id="PPK63218.1"/>
    </source>
</evidence>